<dbReference type="Gene3D" id="2.170.270.10">
    <property type="entry name" value="SET domain"/>
    <property type="match status" value="1"/>
</dbReference>
<sequence length="620" mass="69188">MAAKPLERYPLISQLCNVFGTDSTLLESAIAAAEQGEGGCFLRLEAHICFSKVSEANVDPPKPLLLGSIDLRNGQTLVTPEPSPGTGLEGQDLAHTDSHEERPITVLPCGNSKPAESSHPTQTDEYEGRKRRKVVGGLRLRPRTSCSREDDRDSSSYSSSQTEPVRQLRSETRFPQRSDSKKASRATGEPSSVDKLISGIWRQLHSNTELNWSTLATHATVGVSGEVTAELFKAVSNLCLRHSNKTQTARALEMIVQAYWTDCYEARIKSIRLERPTSSASETRIAALKEACSALGWGDKELRNKMAIWRGYKEIKDAGGWASLVFASSGVYRFCKYRTRIDDGLALRLQRIRSAVELAADTLHPKWRELLNVIGQGSVALYNGHPHEWVIMPSRSVQHITSTYRHLQAEFLFKFIDESIIDRSLFGDIDPRYTPDIDQNTCQVCGQLQSDDTTLNRCACFPALFGAPRKPVPIQIFHTTNGKNNGVIARCDHERGAAIAEFVGFITNGIEDLDVMAGGSKMQGYQIFQGQMGNFTRFINHSCHPNSQFQKFYWRGREHIIVVSRGILAGNEITVDYSDHYWERLDKACLCGESSCRFPQRKVARRIASRTDSDNVGNLN</sequence>
<evidence type="ECO:0000313" key="4">
    <source>
        <dbReference type="Proteomes" id="UP000054567"/>
    </source>
</evidence>
<feature type="domain" description="SET" evidence="2">
    <location>
        <begin position="472"/>
        <end position="578"/>
    </location>
</feature>
<evidence type="ECO:0000256" key="1">
    <source>
        <dbReference type="SAM" id="MobiDB-lite"/>
    </source>
</evidence>
<feature type="compositionally biased region" description="Basic and acidic residues" evidence="1">
    <location>
        <begin position="92"/>
        <end position="103"/>
    </location>
</feature>
<dbReference type="InterPro" id="IPR001214">
    <property type="entry name" value="SET_dom"/>
</dbReference>
<feature type="region of interest" description="Disordered" evidence="1">
    <location>
        <begin position="74"/>
        <end position="192"/>
    </location>
</feature>
<reference evidence="4" key="3">
    <citation type="journal article" date="2010" name="Genome Res.">
        <title>Population genomic sequencing of Coccidioides fungi reveals recent hybridization and transposon control.</title>
        <authorList>
            <person name="Neafsey D.E."/>
            <person name="Barker B.M."/>
            <person name="Sharpton T.J."/>
            <person name="Stajich J.E."/>
            <person name="Park D.J."/>
            <person name="Whiston E."/>
            <person name="Hung C.-Y."/>
            <person name="McMahan C."/>
            <person name="White J."/>
            <person name="Sykes S."/>
            <person name="Heiman D."/>
            <person name="Young S."/>
            <person name="Zeng Q."/>
            <person name="Abouelleil A."/>
            <person name="Aftuck L."/>
            <person name="Bessette D."/>
            <person name="Brown A."/>
            <person name="FitzGerald M."/>
            <person name="Lui A."/>
            <person name="Macdonald J.P."/>
            <person name="Priest M."/>
            <person name="Orbach M.J."/>
            <person name="Galgiani J.N."/>
            <person name="Kirkland T.N."/>
            <person name="Cole G.T."/>
            <person name="Birren B.W."/>
            <person name="Henn M.R."/>
            <person name="Taylor J.W."/>
            <person name="Rounsley S.D."/>
        </authorList>
    </citation>
    <scope>NUCLEOTIDE SEQUENCE [LARGE SCALE GENOMIC DNA]</scope>
    <source>
        <strain evidence="4">RMSCC 3488</strain>
    </source>
</reference>
<dbReference type="SMART" id="SM00317">
    <property type="entry name" value="SET"/>
    <property type="match status" value="1"/>
</dbReference>
<dbReference type="EMBL" id="DS268109">
    <property type="protein sequence ID" value="KMM63677.1"/>
    <property type="molecule type" value="Genomic_DNA"/>
</dbReference>
<reference evidence="4" key="2">
    <citation type="journal article" date="2009" name="Genome Res.">
        <title>Comparative genomic analyses of the human fungal pathogens Coccidioides and their relatives.</title>
        <authorList>
            <person name="Sharpton T.J."/>
            <person name="Stajich J.E."/>
            <person name="Rounsley S.D."/>
            <person name="Gardner M.J."/>
            <person name="Wortman J.R."/>
            <person name="Jordar V.S."/>
            <person name="Maiti R."/>
            <person name="Kodira C.D."/>
            <person name="Neafsey D.E."/>
            <person name="Zeng Q."/>
            <person name="Hung C.-Y."/>
            <person name="McMahan C."/>
            <person name="Muszewska A."/>
            <person name="Grynberg M."/>
            <person name="Mandel M.A."/>
            <person name="Kellner E.M."/>
            <person name="Barker B.M."/>
            <person name="Galgiani J.N."/>
            <person name="Orbach M.J."/>
            <person name="Kirkland T.N."/>
            <person name="Cole G.T."/>
            <person name="Henn M.R."/>
            <person name="Birren B.W."/>
            <person name="Taylor J.W."/>
        </authorList>
    </citation>
    <scope>NUCLEOTIDE SEQUENCE [LARGE SCALE GENOMIC DNA]</scope>
    <source>
        <strain evidence="4">RMSCC 3488</strain>
    </source>
</reference>
<protein>
    <submittedName>
        <fullName evidence="3">SET domain-containing protein</fullName>
    </submittedName>
</protein>
<dbReference type="InterPro" id="IPR053105">
    <property type="entry name" value="Class_V-like_SAM-MTase"/>
</dbReference>
<proteinExistence type="predicted"/>
<dbReference type="Proteomes" id="UP000054567">
    <property type="component" value="Unassembled WGS sequence"/>
</dbReference>
<feature type="compositionally biased region" description="Basic and acidic residues" evidence="1">
    <location>
        <begin position="166"/>
        <end position="182"/>
    </location>
</feature>
<dbReference type="PANTHER" id="PTHR47250">
    <property type="entry name" value="HISTONE-LYSINE N-METHYLTRANSFERASE SET-6"/>
    <property type="match status" value="1"/>
</dbReference>
<dbReference type="SUPFAM" id="SSF82199">
    <property type="entry name" value="SET domain"/>
    <property type="match status" value="1"/>
</dbReference>
<dbReference type="PANTHER" id="PTHR47250:SF3">
    <property type="entry name" value="HISTONE-LYSINE N-METHYLTRANSFERASE SET-6"/>
    <property type="match status" value="1"/>
</dbReference>
<feature type="compositionally biased region" description="Low complexity" evidence="1">
    <location>
        <begin position="135"/>
        <end position="145"/>
    </location>
</feature>
<evidence type="ECO:0000259" key="2">
    <source>
        <dbReference type="PROSITE" id="PS50280"/>
    </source>
</evidence>
<accession>A0A0J6HXK3</accession>
<evidence type="ECO:0000313" key="3">
    <source>
        <dbReference type="EMBL" id="KMM63677.1"/>
    </source>
</evidence>
<name>A0A0J6HXK3_COCPO</name>
<dbReference type="VEuPathDB" id="FungiDB:CPAG_00031"/>
<feature type="compositionally biased region" description="Polar residues" evidence="1">
    <location>
        <begin position="114"/>
        <end position="123"/>
    </location>
</feature>
<gene>
    <name evidence="3" type="ORF">CPAG_00031</name>
</gene>
<dbReference type="InterPro" id="IPR046341">
    <property type="entry name" value="SET_dom_sf"/>
</dbReference>
<dbReference type="OrthoDB" id="308383at2759"/>
<dbReference type="AlphaFoldDB" id="A0A0J6HXK3"/>
<dbReference type="PROSITE" id="PS50280">
    <property type="entry name" value="SET"/>
    <property type="match status" value="1"/>
</dbReference>
<reference evidence="3 4" key="1">
    <citation type="submission" date="2007-06" db="EMBL/GenBank/DDBJ databases">
        <title>The Genome Sequence of Coccidioides posadasii RMSCC_3488.</title>
        <authorList>
            <consortium name="Coccidioides Genome Resources Consortium"/>
            <consortium name="The Broad Institute Genome Sequencing Platform"/>
            <person name="Henn M.R."/>
            <person name="Sykes S."/>
            <person name="Young S."/>
            <person name="Jaffe D."/>
            <person name="Berlin A."/>
            <person name="Alvarez P."/>
            <person name="Butler J."/>
            <person name="Gnerre S."/>
            <person name="Grabherr M."/>
            <person name="Mauceli E."/>
            <person name="Brockman W."/>
            <person name="Kodira C."/>
            <person name="Alvarado L."/>
            <person name="Zeng Q."/>
            <person name="Crawford M."/>
            <person name="Antoine C."/>
            <person name="Devon K."/>
            <person name="Galgiani J."/>
            <person name="Orsborn K."/>
            <person name="Lewis M.L."/>
            <person name="Nusbaum C."/>
            <person name="Galagan J."/>
            <person name="Birren B."/>
        </authorList>
    </citation>
    <scope>NUCLEOTIDE SEQUENCE [LARGE SCALE GENOMIC DNA]</scope>
    <source>
        <strain evidence="3 4">RMSCC 3488</strain>
    </source>
</reference>
<dbReference type="Pfam" id="PF00856">
    <property type="entry name" value="SET"/>
    <property type="match status" value="1"/>
</dbReference>
<organism evidence="3 4">
    <name type="scientific">Coccidioides posadasii RMSCC 3488</name>
    <dbReference type="NCBI Taxonomy" id="454284"/>
    <lineage>
        <taxon>Eukaryota</taxon>
        <taxon>Fungi</taxon>
        <taxon>Dikarya</taxon>
        <taxon>Ascomycota</taxon>
        <taxon>Pezizomycotina</taxon>
        <taxon>Eurotiomycetes</taxon>
        <taxon>Eurotiomycetidae</taxon>
        <taxon>Onygenales</taxon>
        <taxon>Onygenaceae</taxon>
        <taxon>Coccidioides</taxon>
    </lineage>
</organism>